<dbReference type="InterPro" id="IPR023333">
    <property type="entry name" value="Proteasome_suB-type"/>
</dbReference>
<proteinExistence type="predicted"/>
<dbReference type="GO" id="GO:0005839">
    <property type="term" value="C:proteasome core complex"/>
    <property type="evidence" value="ECO:0007669"/>
    <property type="project" value="InterPro"/>
</dbReference>
<dbReference type="GO" id="GO:0010498">
    <property type="term" value="P:proteasomal protein catabolic process"/>
    <property type="evidence" value="ECO:0007669"/>
    <property type="project" value="InterPro"/>
</dbReference>
<gene>
    <name evidence="4" type="ORF">UFOPK3164_00952</name>
    <name evidence="5" type="ORF">UFOPK3427_01862</name>
    <name evidence="6" type="ORF">UFOPK4112_01412</name>
</gene>
<protein>
    <submittedName>
        <fullName evidence="4">Unannotated protein</fullName>
    </submittedName>
</protein>
<dbReference type="PANTHER" id="PTHR32194">
    <property type="entry name" value="METALLOPROTEASE TLDD"/>
    <property type="match status" value="1"/>
</dbReference>
<dbReference type="GO" id="GO:0005737">
    <property type="term" value="C:cytoplasm"/>
    <property type="evidence" value="ECO:0007669"/>
    <property type="project" value="TreeGrafter"/>
</dbReference>
<dbReference type="EMBL" id="CAFABE010000039">
    <property type="protein sequence ID" value="CAB4828701.1"/>
    <property type="molecule type" value="Genomic_DNA"/>
</dbReference>
<dbReference type="PANTHER" id="PTHR32194:SF0">
    <property type="entry name" value="ATP-DEPENDENT PROTEASE SUBUNIT HSLV"/>
    <property type="match status" value="1"/>
</dbReference>
<evidence type="ECO:0000256" key="3">
    <source>
        <dbReference type="ARBA" id="ARBA00022801"/>
    </source>
</evidence>
<dbReference type="AlphaFoldDB" id="A0A6J7A7B8"/>
<dbReference type="Gene3D" id="3.60.20.10">
    <property type="entry name" value="Glutamine Phosphoribosylpyrophosphate, subunit 1, domain 1"/>
    <property type="match status" value="1"/>
</dbReference>
<keyword evidence="1" id="KW-0963">Cytoplasm</keyword>
<dbReference type="InterPro" id="IPR001353">
    <property type="entry name" value="Proteasome_sua/b"/>
</dbReference>
<evidence type="ECO:0000313" key="6">
    <source>
        <dbReference type="EMBL" id="CAB5028536.1"/>
    </source>
</evidence>
<reference evidence="4" key="1">
    <citation type="submission" date="2020-05" db="EMBL/GenBank/DDBJ databases">
        <authorList>
            <person name="Chiriac C."/>
            <person name="Salcher M."/>
            <person name="Ghai R."/>
            <person name="Kavagutti S V."/>
        </authorList>
    </citation>
    <scope>NUCLEOTIDE SEQUENCE</scope>
</reference>
<evidence type="ECO:0000256" key="2">
    <source>
        <dbReference type="ARBA" id="ARBA00022670"/>
    </source>
</evidence>
<organism evidence="4">
    <name type="scientific">freshwater metagenome</name>
    <dbReference type="NCBI Taxonomy" id="449393"/>
    <lineage>
        <taxon>unclassified sequences</taxon>
        <taxon>metagenomes</taxon>
        <taxon>ecological metagenomes</taxon>
    </lineage>
</organism>
<dbReference type="InterPro" id="IPR029055">
    <property type="entry name" value="Ntn_hydrolases_N"/>
</dbReference>
<dbReference type="NCBIfam" id="TIGR03690">
    <property type="entry name" value="20S_bact_beta"/>
    <property type="match status" value="1"/>
</dbReference>
<dbReference type="SUPFAM" id="SSF56235">
    <property type="entry name" value="N-terminal nucleophile aminohydrolases (Ntn hydrolases)"/>
    <property type="match status" value="1"/>
</dbReference>
<dbReference type="EMBL" id="CAFBLT010000004">
    <property type="protein sequence ID" value="CAB4884235.1"/>
    <property type="molecule type" value="Genomic_DNA"/>
</dbReference>
<accession>A0A6J7A7B8</accession>
<dbReference type="CDD" id="cd01906">
    <property type="entry name" value="proteasome_protease_HslV"/>
    <property type="match status" value="1"/>
</dbReference>
<dbReference type="PROSITE" id="PS51476">
    <property type="entry name" value="PROTEASOME_BETA_2"/>
    <property type="match status" value="1"/>
</dbReference>
<evidence type="ECO:0000313" key="4">
    <source>
        <dbReference type="EMBL" id="CAB4828701.1"/>
    </source>
</evidence>
<dbReference type="GO" id="GO:0004298">
    <property type="term" value="F:threonine-type endopeptidase activity"/>
    <property type="evidence" value="ECO:0007669"/>
    <property type="project" value="InterPro"/>
</dbReference>
<dbReference type="Pfam" id="PF00227">
    <property type="entry name" value="Proteasome"/>
    <property type="match status" value="1"/>
</dbReference>
<dbReference type="InterPro" id="IPR022483">
    <property type="entry name" value="PSB_actinobac"/>
</dbReference>
<sequence length="269" mass="28908">MALPLFDPTLDPGPNFTALLEREGVLQLAPSNDHGVSVAHGTTVLSLRFDKGVIMAGDRRATEGHSIAHRAMEKVFPADRYSAVAIAGSAGMAVEMVKLFQVQLEHYEKVEGVTLSLEGKANQLAQMVRAHLPLAMQGFVVVPLFCGFDLSRDTGRIFTYDAAGGHYEETDFQATGSGGRDARTTIKLGYRDDLTEDEAIELAVLALYEAADADSATGGPDVVRGIFPIVASVTADGYVQIQEDRIAERFESALAYRRSMGGNAGNTLR</sequence>
<name>A0A6J7A7B8_9ZZZZ</name>
<keyword evidence="2" id="KW-0645">Protease</keyword>
<evidence type="ECO:0000256" key="1">
    <source>
        <dbReference type="ARBA" id="ARBA00022490"/>
    </source>
</evidence>
<keyword evidence="3" id="KW-0378">Hydrolase</keyword>
<dbReference type="EMBL" id="CAFBPM010000015">
    <property type="protein sequence ID" value="CAB5028536.1"/>
    <property type="molecule type" value="Genomic_DNA"/>
</dbReference>
<evidence type="ECO:0000313" key="5">
    <source>
        <dbReference type="EMBL" id="CAB4884235.1"/>
    </source>
</evidence>